<proteinExistence type="predicted"/>
<dbReference type="EMBL" id="JABWDY010025092">
    <property type="protein sequence ID" value="KAF5189738.1"/>
    <property type="molecule type" value="Genomic_DNA"/>
</dbReference>
<keyword evidence="2" id="KW-1185">Reference proteome</keyword>
<sequence length="199" mass="22569">VNALVGGQLRQSTAMVRGISLQVQKEEEDDDALERERGWELESVFLGPKKNCHNISWQLVLSYLVGFNQRLFSWVQSKVNALIGGQLGQSTAMVRGISLQVQKEEEDDGALERERVRELESVFLGPKKNCHNISWQLVLSYLVGFNQRLFSWVQSKVNALIGGQLGRSTAMVRGISLQVQKEEEDDGALERERVRELER</sequence>
<name>A0A7J6VYS4_THATH</name>
<feature type="non-terminal residue" evidence="1">
    <location>
        <position position="1"/>
    </location>
</feature>
<evidence type="ECO:0000313" key="1">
    <source>
        <dbReference type="EMBL" id="KAF5189738.1"/>
    </source>
</evidence>
<accession>A0A7J6VYS4</accession>
<reference evidence="1 2" key="1">
    <citation type="submission" date="2020-06" db="EMBL/GenBank/DDBJ databases">
        <title>Transcriptomic and genomic resources for Thalictrum thalictroides and T. hernandezii: Facilitating candidate gene discovery in an emerging model plant lineage.</title>
        <authorList>
            <person name="Arias T."/>
            <person name="Riano-Pachon D.M."/>
            <person name="Di Stilio V.S."/>
        </authorList>
    </citation>
    <scope>NUCLEOTIDE SEQUENCE [LARGE SCALE GENOMIC DNA]</scope>
    <source>
        <strain evidence="2">cv. WT478/WT964</strain>
        <tissue evidence="1">Leaves</tissue>
    </source>
</reference>
<dbReference type="Proteomes" id="UP000554482">
    <property type="component" value="Unassembled WGS sequence"/>
</dbReference>
<gene>
    <name evidence="1" type="ORF">FRX31_020675</name>
</gene>
<dbReference type="AlphaFoldDB" id="A0A7J6VYS4"/>
<comment type="caution">
    <text evidence="1">The sequence shown here is derived from an EMBL/GenBank/DDBJ whole genome shotgun (WGS) entry which is preliminary data.</text>
</comment>
<organism evidence="1 2">
    <name type="scientific">Thalictrum thalictroides</name>
    <name type="common">Rue-anemone</name>
    <name type="synonym">Anemone thalictroides</name>
    <dbReference type="NCBI Taxonomy" id="46969"/>
    <lineage>
        <taxon>Eukaryota</taxon>
        <taxon>Viridiplantae</taxon>
        <taxon>Streptophyta</taxon>
        <taxon>Embryophyta</taxon>
        <taxon>Tracheophyta</taxon>
        <taxon>Spermatophyta</taxon>
        <taxon>Magnoliopsida</taxon>
        <taxon>Ranunculales</taxon>
        <taxon>Ranunculaceae</taxon>
        <taxon>Thalictroideae</taxon>
        <taxon>Thalictrum</taxon>
    </lineage>
</organism>
<protein>
    <submittedName>
        <fullName evidence="1">Uncharacterized protein</fullName>
    </submittedName>
</protein>
<evidence type="ECO:0000313" key="2">
    <source>
        <dbReference type="Proteomes" id="UP000554482"/>
    </source>
</evidence>